<name>A0A7T5EN54_9BACL</name>
<keyword evidence="4" id="KW-1185">Reference proteome</keyword>
<dbReference type="AlphaFoldDB" id="A0A7T5EN54"/>
<dbReference type="KEGG" id="bcop:JD108_07395"/>
<evidence type="ECO:0000313" key="4">
    <source>
        <dbReference type="Proteomes" id="UP000677234"/>
    </source>
</evidence>
<accession>A0A7T5EN54</accession>
<dbReference type="EMBL" id="CP073708">
    <property type="protein sequence ID" value="QUO42719.1"/>
    <property type="molecule type" value="Genomic_DNA"/>
</dbReference>
<reference evidence="1 3" key="1">
    <citation type="submission" date="2020-12" db="EMBL/GenBank/DDBJ databases">
        <title>strain FJAT-54423T represents a novel species of the genus Brevibacillus.</title>
        <authorList>
            <person name="Tang R."/>
        </authorList>
    </citation>
    <scope>NUCLEOTIDE SEQUENCE [LARGE SCALE GENOMIC DNA]</scope>
    <source>
        <strain evidence="1 3">FJAT-54423</strain>
    </source>
</reference>
<dbReference type="RefSeq" id="WP_198829209.1">
    <property type="nucleotide sequence ID" value="NZ_CP066308.1"/>
</dbReference>
<dbReference type="EMBL" id="CP066308">
    <property type="protein sequence ID" value="QQE75693.1"/>
    <property type="molecule type" value="Genomic_DNA"/>
</dbReference>
<evidence type="ECO:0000313" key="3">
    <source>
        <dbReference type="Proteomes" id="UP000595847"/>
    </source>
</evidence>
<proteinExistence type="predicted"/>
<dbReference type="Proteomes" id="UP000677234">
    <property type="component" value="Chromosome"/>
</dbReference>
<evidence type="ECO:0000313" key="1">
    <source>
        <dbReference type="EMBL" id="QQE75693.1"/>
    </source>
</evidence>
<protein>
    <submittedName>
        <fullName evidence="1">Uncharacterized protein</fullName>
    </submittedName>
</protein>
<dbReference type="Proteomes" id="UP000595847">
    <property type="component" value="Chromosome"/>
</dbReference>
<organism evidence="1 3">
    <name type="scientific">Brevibacillus composti</name>
    <dbReference type="NCBI Taxonomy" id="2796470"/>
    <lineage>
        <taxon>Bacteria</taxon>
        <taxon>Bacillati</taxon>
        <taxon>Bacillota</taxon>
        <taxon>Bacilli</taxon>
        <taxon>Bacillales</taxon>
        <taxon>Paenibacillaceae</taxon>
        <taxon>Brevibacillus</taxon>
    </lineage>
</organism>
<sequence>MLKEALQYLIGLGNAKIFNSVSGQEYASQTVHLLKRPTPDALVVSFNFACWAGNYFKYKTQRCRAGFAQYYSLLHHSTVGAWR</sequence>
<gene>
    <name evidence="1" type="ORF">JD108_07395</name>
    <name evidence="2" type="ORF">KDJ56_07075</name>
</gene>
<evidence type="ECO:0000313" key="2">
    <source>
        <dbReference type="EMBL" id="QUO42719.1"/>
    </source>
</evidence>
<reference evidence="2" key="2">
    <citation type="submission" date="2021-04" db="EMBL/GenBank/DDBJ databases">
        <title>Brevibacillus composti FJAT-54423, complete genome.</title>
        <authorList>
            <person name="Tang R."/>
        </authorList>
    </citation>
    <scope>NUCLEOTIDE SEQUENCE</scope>
    <source>
        <strain evidence="2">FJAT-54424</strain>
    </source>
</reference>